<name>A0A381NHC4_9ZZZZ</name>
<proteinExistence type="predicted"/>
<evidence type="ECO:0000313" key="1">
    <source>
        <dbReference type="EMBL" id="SUZ53951.1"/>
    </source>
</evidence>
<feature type="non-terminal residue" evidence="1">
    <location>
        <position position="24"/>
    </location>
</feature>
<dbReference type="EMBL" id="UINC01000358">
    <property type="protein sequence ID" value="SUZ53951.1"/>
    <property type="molecule type" value="Genomic_DNA"/>
</dbReference>
<sequence length="24" mass="2375">MGEEVLLVEDLAVEGCSPSGGVIA</sequence>
<accession>A0A381NHC4</accession>
<dbReference type="AlphaFoldDB" id="A0A381NHC4"/>
<protein>
    <submittedName>
        <fullName evidence="1">Uncharacterized protein</fullName>
    </submittedName>
</protein>
<organism evidence="1">
    <name type="scientific">marine metagenome</name>
    <dbReference type="NCBI Taxonomy" id="408172"/>
    <lineage>
        <taxon>unclassified sequences</taxon>
        <taxon>metagenomes</taxon>
        <taxon>ecological metagenomes</taxon>
    </lineage>
</organism>
<reference evidence="1" key="1">
    <citation type="submission" date="2018-05" db="EMBL/GenBank/DDBJ databases">
        <authorList>
            <person name="Lanie J.A."/>
            <person name="Ng W.-L."/>
            <person name="Kazmierczak K.M."/>
            <person name="Andrzejewski T.M."/>
            <person name="Davidsen T.M."/>
            <person name="Wayne K.J."/>
            <person name="Tettelin H."/>
            <person name="Glass J.I."/>
            <person name="Rusch D."/>
            <person name="Podicherti R."/>
            <person name="Tsui H.-C.T."/>
            <person name="Winkler M.E."/>
        </authorList>
    </citation>
    <scope>NUCLEOTIDE SEQUENCE</scope>
</reference>
<gene>
    <name evidence="1" type="ORF">METZ01_LOCUS6805</name>
</gene>